<evidence type="ECO:0000313" key="3">
    <source>
        <dbReference type="EMBL" id="SHF17179.1"/>
    </source>
</evidence>
<sequence>MSDKKNKRLQELKGSDFEIAKGQPDIRGWEVRDAEGRLMGKVRELIFDARDHKVRYMVVDVKDSKELELENRTVLVPIGLAELEPRHDDVLLPKVTPFQLRALPKYNRDDLGTRAEKAVSTVFGRNTDKYADDADLNSSFYDNEDFNEDNMYRQRKNVADRYTSEQKERDLKKEEERRLKSERHLSEEEIGTPISYVDPVEAERLHAARLKEARNAEEAEEIRRERQRRDGLSRGNFED</sequence>
<dbReference type="Proteomes" id="UP000184048">
    <property type="component" value="Unassembled WGS sequence"/>
</dbReference>
<evidence type="ECO:0000256" key="1">
    <source>
        <dbReference type="SAM" id="MobiDB-lite"/>
    </source>
</evidence>
<gene>
    <name evidence="3" type="ORF">SAMN02745131_01936</name>
</gene>
<evidence type="ECO:0000259" key="2">
    <source>
        <dbReference type="Pfam" id="PF05239"/>
    </source>
</evidence>
<dbReference type="InterPro" id="IPR027275">
    <property type="entry name" value="PRC-brl_dom"/>
</dbReference>
<accession>A0A1M4ZGL6</accession>
<dbReference type="STRING" id="1121884.SAMN02745131_01936"/>
<dbReference type="InterPro" id="IPR014747">
    <property type="entry name" value="Bac_photo_RC_H_C"/>
</dbReference>
<evidence type="ECO:0000313" key="4">
    <source>
        <dbReference type="Proteomes" id="UP000184048"/>
    </source>
</evidence>
<keyword evidence="4" id="KW-1185">Reference proteome</keyword>
<dbReference type="Pfam" id="PF05239">
    <property type="entry name" value="PRC"/>
    <property type="match status" value="1"/>
</dbReference>
<dbReference type="InterPro" id="IPR011033">
    <property type="entry name" value="PRC_barrel-like_sf"/>
</dbReference>
<proteinExistence type="predicted"/>
<protein>
    <submittedName>
        <fullName evidence="3">PRC-barrel domain-containing protein</fullName>
    </submittedName>
</protein>
<name>A0A1M4ZGL6_9BACT</name>
<dbReference type="SUPFAM" id="SSF50346">
    <property type="entry name" value="PRC-barrel domain"/>
    <property type="match status" value="1"/>
</dbReference>
<feature type="compositionally biased region" description="Basic and acidic residues" evidence="1">
    <location>
        <begin position="201"/>
        <end position="239"/>
    </location>
</feature>
<dbReference type="RefSeq" id="WP_072835140.1">
    <property type="nucleotide sequence ID" value="NZ_FQUU01000007.1"/>
</dbReference>
<feature type="region of interest" description="Disordered" evidence="1">
    <location>
        <begin position="157"/>
        <end position="239"/>
    </location>
</feature>
<dbReference type="Gene3D" id="3.90.50.10">
    <property type="entry name" value="Photosynthetic Reaction Center, subunit H, domain 2"/>
    <property type="match status" value="1"/>
</dbReference>
<dbReference type="EMBL" id="FQUU01000007">
    <property type="protein sequence ID" value="SHF17179.1"/>
    <property type="molecule type" value="Genomic_DNA"/>
</dbReference>
<dbReference type="OrthoDB" id="581516at2"/>
<feature type="compositionally biased region" description="Basic and acidic residues" evidence="1">
    <location>
        <begin position="157"/>
        <end position="187"/>
    </location>
</feature>
<feature type="domain" description="PRC-barrel" evidence="2">
    <location>
        <begin position="24"/>
        <end position="84"/>
    </location>
</feature>
<dbReference type="GO" id="GO:0030077">
    <property type="term" value="C:plasma membrane light-harvesting complex"/>
    <property type="evidence" value="ECO:0007669"/>
    <property type="project" value="InterPro"/>
</dbReference>
<dbReference type="GO" id="GO:0019684">
    <property type="term" value="P:photosynthesis, light reaction"/>
    <property type="evidence" value="ECO:0007669"/>
    <property type="project" value="InterPro"/>
</dbReference>
<reference evidence="3 4" key="1">
    <citation type="submission" date="2016-11" db="EMBL/GenBank/DDBJ databases">
        <authorList>
            <person name="Jaros S."/>
            <person name="Januszkiewicz K."/>
            <person name="Wedrychowicz H."/>
        </authorList>
    </citation>
    <scope>NUCLEOTIDE SEQUENCE [LARGE SCALE GENOMIC DNA]</scope>
    <source>
        <strain evidence="3 4">DSM 18119</strain>
    </source>
</reference>
<dbReference type="AlphaFoldDB" id="A0A1M4ZGL6"/>
<organism evidence="3 4">
    <name type="scientific">Flavisolibacter ginsengisoli DSM 18119</name>
    <dbReference type="NCBI Taxonomy" id="1121884"/>
    <lineage>
        <taxon>Bacteria</taxon>
        <taxon>Pseudomonadati</taxon>
        <taxon>Bacteroidota</taxon>
        <taxon>Chitinophagia</taxon>
        <taxon>Chitinophagales</taxon>
        <taxon>Chitinophagaceae</taxon>
        <taxon>Flavisolibacter</taxon>
    </lineage>
</organism>